<sequence>MSAACSSLPIHCHKLPSHTDGFFYLFVMQNRFLPSRQALYNDNAWERRTFCELSRKTDCFAARSLVLEIFSADVERLFYP</sequence>
<accession>A4ITR5</accession>
<name>A4ITR5_GEOTN</name>
<reference evidence="1 2" key="1">
    <citation type="journal article" date="2007" name="Proc. Natl. Acad. Sci. U.S.A.">
        <title>Genome and proteome of long-chain alkane degrading Geobacillus thermodenitrificans NG80-2 isolated from a deep-subsurface oil reservoir.</title>
        <authorList>
            <person name="Feng L."/>
            <person name="Wang W."/>
            <person name="Cheng J."/>
            <person name="Ren Y."/>
            <person name="Zhao G."/>
            <person name="Gao C."/>
            <person name="Tang Y."/>
            <person name="Liu X."/>
            <person name="Han W."/>
            <person name="Peng X."/>
            <person name="Liu R."/>
            <person name="Wang L."/>
        </authorList>
    </citation>
    <scope>NUCLEOTIDE SEQUENCE [LARGE SCALE GENOMIC DNA]</scope>
    <source>
        <strain evidence="1 2">NG80-2</strain>
    </source>
</reference>
<dbReference type="AlphaFoldDB" id="A4ITR5"/>
<dbReference type="HOGENOM" id="CLU_2584765_0_0_9"/>
<dbReference type="Proteomes" id="UP000001578">
    <property type="component" value="Chromosome"/>
</dbReference>
<dbReference type="EMBL" id="CP000557">
    <property type="protein sequence ID" value="ABO68719.1"/>
    <property type="molecule type" value="Genomic_DNA"/>
</dbReference>
<evidence type="ECO:0000313" key="2">
    <source>
        <dbReference type="Proteomes" id="UP000001578"/>
    </source>
</evidence>
<dbReference type="KEGG" id="gtn:GTNG_3382"/>
<gene>
    <name evidence="1" type="ordered locus">GTNG_3382</name>
</gene>
<evidence type="ECO:0000313" key="1">
    <source>
        <dbReference type="EMBL" id="ABO68719.1"/>
    </source>
</evidence>
<proteinExistence type="predicted"/>
<organism evidence="1 2">
    <name type="scientific">Geobacillus thermodenitrificans (strain NG80-2)</name>
    <dbReference type="NCBI Taxonomy" id="420246"/>
    <lineage>
        <taxon>Bacteria</taxon>
        <taxon>Bacillati</taxon>
        <taxon>Bacillota</taxon>
        <taxon>Bacilli</taxon>
        <taxon>Bacillales</taxon>
        <taxon>Anoxybacillaceae</taxon>
        <taxon>Geobacillus</taxon>
    </lineage>
</organism>
<protein>
    <submittedName>
        <fullName evidence="1">Uncharacterized protein</fullName>
    </submittedName>
</protein>